<name>A0A645E5Z6_9ZZZZ</name>
<accession>A0A645E5Z6</accession>
<reference evidence="1" key="1">
    <citation type="submission" date="2019-08" db="EMBL/GenBank/DDBJ databases">
        <authorList>
            <person name="Kucharzyk K."/>
            <person name="Murdoch R.W."/>
            <person name="Higgins S."/>
            <person name="Loffler F."/>
        </authorList>
    </citation>
    <scope>NUCLEOTIDE SEQUENCE</scope>
</reference>
<dbReference type="AlphaFoldDB" id="A0A645E5Z6"/>
<dbReference type="AntiFam" id="ANF00280">
    <property type="entry name" value="Spurious ORF (shadow ORF of PyrG)"/>
</dbReference>
<dbReference type="PROSITE" id="PS51300">
    <property type="entry name" value="NIRD"/>
    <property type="match status" value="1"/>
</dbReference>
<evidence type="ECO:0000313" key="1">
    <source>
        <dbReference type="EMBL" id="MPM96956.1"/>
    </source>
</evidence>
<protein>
    <submittedName>
        <fullName evidence="1">Uncharacterized protein</fullName>
    </submittedName>
</protein>
<comment type="caution">
    <text evidence="1">The sequence shown here is derived from an EMBL/GenBank/DDBJ whole genome shotgun (WGS) entry which is preliminary data.</text>
</comment>
<proteinExistence type="predicted"/>
<gene>
    <name evidence="1" type="ORF">SDC9_144126</name>
</gene>
<sequence length="270" mass="29021">MGQCLDDAEVCVVQRDVLAYEGDANLAVDIFSALDHSGPFAQVGLLAVEAEAAAGHVREPGFFQHQRHLVEYWSRQVGDGVFLGDVAEERNFIKYIAGYFVIAAAHDNVRLDSDSEKLLAAVLGGFALKLSASGDGNDERNVYEHDILTSDFLRDLAYCLEERLGFDVADGSAYLGDDDVSVLCSDGEDALLYLVGNVGDYLYGAAEVVAGSLAVEHAPVYLAGGDRRIFRKVFVNKPFVMSKVEIGLGAVVGDEDLAVLIRTHGSGIDV</sequence>
<organism evidence="1">
    <name type="scientific">bioreactor metagenome</name>
    <dbReference type="NCBI Taxonomy" id="1076179"/>
    <lineage>
        <taxon>unclassified sequences</taxon>
        <taxon>metagenomes</taxon>
        <taxon>ecological metagenomes</taxon>
    </lineage>
</organism>
<dbReference type="EMBL" id="VSSQ01043290">
    <property type="protein sequence ID" value="MPM96956.1"/>
    <property type="molecule type" value="Genomic_DNA"/>
</dbReference>